<keyword evidence="2" id="KW-1185">Reference proteome</keyword>
<proteinExistence type="predicted"/>
<dbReference type="EMBL" id="NGMO01000004">
    <property type="protein sequence ID" value="OTP09481.1"/>
    <property type="molecule type" value="Genomic_DNA"/>
</dbReference>
<protein>
    <recommendedName>
        <fullName evidence="3">Flagellar motor switch protein</fullName>
    </recommendedName>
</protein>
<dbReference type="AlphaFoldDB" id="A0A242JX23"/>
<evidence type="ECO:0000313" key="2">
    <source>
        <dbReference type="Proteomes" id="UP000194933"/>
    </source>
</evidence>
<accession>A0A242JX23</accession>
<comment type="caution">
    <text evidence="1">The sequence shown here is derived from an EMBL/GenBank/DDBJ whole genome shotgun (WGS) entry which is preliminary data.</text>
</comment>
<gene>
    <name evidence="1" type="ORF">A5844_002259</name>
</gene>
<reference evidence="1 2" key="1">
    <citation type="submission" date="2017-05" db="EMBL/GenBank/DDBJ databases">
        <title>The Genome Sequence of Enterococcus sp. 10A9_DIV0425.</title>
        <authorList>
            <consortium name="The Broad Institute Genomics Platform"/>
            <consortium name="The Broad Institute Genomic Center for Infectious Diseases"/>
            <person name="Earl A."/>
            <person name="Manson A."/>
            <person name="Schwartman J."/>
            <person name="Gilmore M."/>
            <person name="Abouelleil A."/>
            <person name="Cao P."/>
            <person name="Chapman S."/>
            <person name="Cusick C."/>
            <person name="Shea T."/>
            <person name="Young S."/>
            <person name="Neafsey D."/>
            <person name="Nusbaum C."/>
            <person name="Birren B."/>
        </authorList>
    </citation>
    <scope>NUCLEOTIDE SEQUENCE [LARGE SCALE GENOMIC DNA]</scope>
    <source>
        <strain evidence="1 2">10A9_DIV0425</strain>
    </source>
</reference>
<evidence type="ECO:0000313" key="1">
    <source>
        <dbReference type="EMBL" id="OTP09481.1"/>
    </source>
</evidence>
<dbReference type="Proteomes" id="UP000194933">
    <property type="component" value="Unassembled WGS sequence"/>
</dbReference>
<evidence type="ECO:0008006" key="3">
    <source>
        <dbReference type="Google" id="ProtNLM"/>
    </source>
</evidence>
<name>A0A242JX23_9ENTE</name>
<organism evidence="1 2">
    <name type="scientific">Candidatus Enterococcus wittei</name>
    <dbReference type="NCBI Taxonomy" id="1987383"/>
    <lineage>
        <taxon>Bacteria</taxon>
        <taxon>Bacillati</taxon>
        <taxon>Bacillota</taxon>
        <taxon>Bacilli</taxon>
        <taxon>Lactobacillales</taxon>
        <taxon>Enterococcaceae</taxon>
        <taxon>Enterococcus</taxon>
    </lineage>
</organism>
<dbReference type="RefSeq" id="WP_086285315.1">
    <property type="nucleotide sequence ID" value="NZ_NGMO01000004.1"/>
</dbReference>
<sequence length="66" mass="8024">METEVEKKKRFKRKKEEMKRLCQMLDIDNWESNEHIVQEIRAIIHTERQPKDKKVEGAKKIKKAMS</sequence>